<keyword evidence="7" id="KW-0677">Repeat</keyword>
<evidence type="ECO:0000256" key="5">
    <source>
        <dbReference type="ARBA" id="ARBA00022692"/>
    </source>
</evidence>
<dbReference type="InterPro" id="IPR049883">
    <property type="entry name" value="NOTCH1_EGF-like"/>
</dbReference>
<gene>
    <name evidence="18" type="ORF">C5167_009858</name>
</gene>
<sequence>MFLQFLSQLLIIIICCRATFVLSSSSFFRTKPGCQSRCGNISIPYPFGMVSSSSSGSDCSIDGALGSYGFSIYCNTTYDPPKPFLVSGRGKYEQFYALMGGTVEWDLEILSIDESEIRLKTWQTTICFDKFGTLLTSFKRFVFVDFTRSPFTFSNTKNRVFAVGCDTSGFIFMNDHVRNYTRQCDSVCDSRENVLDQAGSCTGSGCCQIEFPKGQTQFSGIGMSSFNHTQVWTFNPCSSIFMAEKDHYKFNPATDLLNPPRNISLIYKEGNKDVPIPVVLNWAIGNKTCEEAQKNLATFVCHQEYNSSCINSDNGLGYRCTCNKGYEGNPYFSPGCQDVNECEDPKNNPCEGDCTNVVGSYGCTCPKGSSGDGRKDGNGCTPNKEFPIIKVAVGTGVAFLSLIIVSSWLFLAIRKRKLAKLKDKFFLQNGGLQLQKQICSHENGVQSTQIFTAKELEKATNNYDKNLILGRGGFGTVYKGTLSDNRVVAIKKSKIVDQSQIEQFINEVVILTQVHHRNVVKLLGCCLETEVPLLVYEYVSNGPLSHHLYHKVNGFSSISWEGRLRIAAETASALGYLHSAAGVPVIHRDMKSANILLDENYTAKVSDFGASMLVPLDQTQVTTLVQGTIGYLDPEYFLTSQLTEKSDVYSFGVVLVELLTGEKPLLLDRSEEQRNFTTYYISSLGDRRMFELLDARVLNEGQEDQILIVAKLAERCLNMEGKNRPTMVEVAAELEGLRRMLDIQTPGINYRHPNHGDGNEKTNELEAGDLYPVPLTADPYMETNMTMSMNIPP</sequence>
<dbReference type="GO" id="GO:0004674">
    <property type="term" value="F:protein serine/threonine kinase activity"/>
    <property type="evidence" value="ECO:0007669"/>
    <property type="project" value="UniProtKB-KW"/>
</dbReference>
<dbReference type="InterPro" id="IPR000742">
    <property type="entry name" value="EGF"/>
</dbReference>
<feature type="transmembrane region" description="Helical" evidence="15">
    <location>
        <begin position="391"/>
        <end position="413"/>
    </location>
</feature>
<dbReference type="FunFam" id="3.30.200.20:FF:000043">
    <property type="entry name" value="Wall-associated receptor kinase 2"/>
    <property type="match status" value="1"/>
</dbReference>
<dbReference type="PROSITE" id="PS00108">
    <property type="entry name" value="PROTEIN_KINASE_ST"/>
    <property type="match status" value="1"/>
</dbReference>
<keyword evidence="11 15" id="KW-1133">Transmembrane helix</keyword>
<dbReference type="Pfam" id="PF07714">
    <property type="entry name" value="PK_Tyr_Ser-Thr"/>
    <property type="match status" value="1"/>
</dbReference>
<dbReference type="InterPro" id="IPR008271">
    <property type="entry name" value="Ser/Thr_kinase_AS"/>
</dbReference>
<dbReference type="GO" id="GO:0005509">
    <property type="term" value="F:calcium ion binding"/>
    <property type="evidence" value="ECO:0007669"/>
    <property type="project" value="InterPro"/>
</dbReference>
<proteinExistence type="predicted"/>
<dbReference type="AlphaFoldDB" id="A0A4Y7K1P4"/>
<evidence type="ECO:0000256" key="15">
    <source>
        <dbReference type="SAM" id="Phobius"/>
    </source>
</evidence>
<evidence type="ECO:0000256" key="13">
    <source>
        <dbReference type="ARBA" id="ARBA00023157"/>
    </source>
</evidence>
<evidence type="ECO:0000256" key="16">
    <source>
        <dbReference type="SAM" id="SignalP"/>
    </source>
</evidence>
<dbReference type="CDD" id="cd14066">
    <property type="entry name" value="STKc_IRAK"/>
    <property type="match status" value="1"/>
</dbReference>
<dbReference type="PROSITE" id="PS50011">
    <property type="entry name" value="PROTEIN_KINASE_DOM"/>
    <property type="match status" value="1"/>
</dbReference>
<dbReference type="SMART" id="SM00220">
    <property type="entry name" value="S_TKc"/>
    <property type="match status" value="1"/>
</dbReference>
<reference evidence="18 19" key="1">
    <citation type="journal article" date="2018" name="Science">
        <title>The opium poppy genome and morphinan production.</title>
        <authorList>
            <person name="Guo L."/>
            <person name="Winzer T."/>
            <person name="Yang X."/>
            <person name="Li Y."/>
            <person name="Ning Z."/>
            <person name="He Z."/>
            <person name="Teodor R."/>
            <person name="Lu Y."/>
            <person name="Bowser T.A."/>
            <person name="Graham I.A."/>
            <person name="Ye K."/>
        </authorList>
    </citation>
    <scope>NUCLEOTIDE SEQUENCE [LARGE SCALE GENOMIC DNA]</scope>
    <source>
        <strain evidence="19">cv. HN1</strain>
        <tissue evidence="18">Leaves</tissue>
    </source>
</reference>
<dbReference type="OMA" id="EWATGNQ"/>
<dbReference type="GO" id="GO:0005886">
    <property type="term" value="C:plasma membrane"/>
    <property type="evidence" value="ECO:0007669"/>
    <property type="project" value="TreeGrafter"/>
</dbReference>
<dbReference type="EMBL" id="CM010720">
    <property type="protein sequence ID" value="RZC66171.1"/>
    <property type="molecule type" value="Genomic_DNA"/>
</dbReference>
<evidence type="ECO:0000256" key="4">
    <source>
        <dbReference type="ARBA" id="ARBA00022679"/>
    </source>
</evidence>
<evidence type="ECO:0000256" key="12">
    <source>
        <dbReference type="ARBA" id="ARBA00023136"/>
    </source>
</evidence>
<dbReference type="PROSITE" id="PS00107">
    <property type="entry name" value="PROTEIN_KINASE_ATP"/>
    <property type="match status" value="1"/>
</dbReference>
<protein>
    <recommendedName>
        <fullName evidence="17">Protein kinase domain-containing protein</fullName>
    </recommendedName>
</protein>
<dbReference type="InterPro" id="IPR001881">
    <property type="entry name" value="EGF-like_Ca-bd_dom"/>
</dbReference>
<evidence type="ECO:0000256" key="2">
    <source>
        <dbReference type="ARBA" id="ARBA00022527"/>
    </source>
</evidence>
<dbReference type="Pfam" id="PF07645">
    <property type="entry name" value="EGF_CA"/>
    <property type="match status" value="1"/>
</dbReference>
<keyword evidence="2" id="KW-0723">Serine/threonine-protein kinase</keyword>
<feature type="domain" description="Protein kinase" evidence="17">
    <location>
        <begin position="463"/>
        <end position="737"/>
    </location>
</feature>
<dbReference type="SUPFAM" id="SSF56112">
    <property type="entry name" value="Protein kinase-like (PK-like)"/>
    <property type="match status" value="1"/>
</dbReference>
<dbReference type="Proteomes" id="UP000316621">
    <property type="component" value="Chromosome 6"/>
</dbReference>
<evidence type="ECO:0000256" key="7">
    <source>
        <dbReference type="ARBA" id="ARBA00022737"/>
    </source>
</evidence>
<evidence type="ECO:0000256" key="8">
    <source>
        <dbReference type="ARBA" id="ARBA00022741"/>
    </source>
</evidence>
<dbReference type="PROSITE" id="PS00010">
    <property type="entry name" value="ASX_HYDROXYL"/>
    <property type="match status" value="1"/>
</dbReference>
<dbReference type="STRING" id="3469.A0A4Y7K1P4"/>
<evidence type="ECO:0000259" key="17">
    <source>
        <dbReference type="PROSITE" id="PS50011"/>
    </source>
</evidence>
<dbReference type="GO" id="GO:0005524">
    <property type="term" value="F:ATP binding"/>
    <property type="evidence" value="ECO:0007669"/>
    <property type="project" value="UniProtKB-UniRule"/>
</dbReference>
<evidence type="ECO:0000256" key="9">
    <source>
        <dbReference type="ARBA" id="ARBA00022777"/>
    </source>
</evidence>
<keyword evidence="5 15" id="KW-0812">Transmembrane</keyword>
<comment type="subcellular location">
    <subcellularLocation>
        <location evidence="1">Membrane</location>
        <topology evidence="1">Single-pass type I membrane protein</topology>
    </subcellularLocation>
</comment>
<evidence type="ECO:0000256" key="10">
    <source>
        <dbReference type="ARBA" id="ARBA00022840"/>
    </source>
</evidence>
<dbReference type="Gene3D" id="2.10.25.10">
    <property type="entry name" value="Laminin"/>
    <property type="match status" value="1"/>
</dbReference>
<evidence type="ECO:0000313" key="19">
    <source>
        <dbReference type="Proteomes" id="UP000316621"/>
    </source>
</evidence>
<dbReference type="CDD" id="cd00054">
    <property type="entry name" value="EGF_CA"/>
    <property type="match status" value="1"/>
</dbReference>
<feature type="binding site" evidence="14">
    <location>
        <position position="492"/>
    </location>
    <ligand>
        <name>ATP</name>
        <dbReference type="ChEBI" id="CHEBI:30616"/>
    </ligand>
</feature>
<keyword evidence="4" id="KW-0808">Transferase</keyword>
<dbReference type="InterPro" id="IPR000152">
    <property type="entry name" value="EGF-type_Asp/Asn_hydroxyl_site"/>
</dbReference>
<evidence type="ECO:0000256" key="1">
    <source>
        <dbReference type="ARBA" id="ARBA00004479"/>
    </source>
</evidence>
<dbReference type="InterPro" id="IPR009030">
    <property type="entry name" value="Growth_fac_rcpt_cys_sf"/>
</dbReference>
<evidence type="ECO:0000256" key="3">
    <source>
        <dbReference type="ARBA" id="ARBA00022536"/>
    </source>
</evidence>
<keyword evidence="8 14" id="KW-0547">Nucleotide-binding</keyword>
<dbReference type="InterPro" id="IPR000719">
    <property type="entry name" value="Prot_kinase_dom"/>
</dbReference>
<keyword evidence="9" id="KW-0418">Kinase</keyword>
<dbReference type="SMART" id="SM00181">
    <property type="entry name" value="EGF"/>
    <property type="match status" value="2"/>
</dbReference>
<keyword evidence="6 16" id="KW-0732">Signal</keyword>
<dbReference type="Gene3D" id="1.10.510.10">
    <property type="entry name" value="Transferase(Phosphotransferase) domain 1"/>
    <property type="match status" value="1"/>
</dbReference>
<dbReference type="InterPro" id="IPR001245">
    <property type="entry name" value="Ser-Thr/Tyr_kinase_cat_dom"/>
</dbReference>
<accession>A0A4Y7K1P4</accession>
<dbReference type="SMART" id="SM00179">
    <property type="entry name" value="EGF_CA"/>
    <property type="match status" value="1"/>
</dbReference>
<keyword evidence="19" id="KW-1185">Reference proteome</keyword>
<evidence type="ECO:0000256" key="14">
    <source>
        <dbReference type="PROSITE-ProRule" id="PRU10141"/>
    </source>
</evidence>
<evidence type="ECO:0000256" key="6">
    <source>
        <dbReference type="ARBA" id="ARBA00022729"/>
    </source>
</evidence>
<dbReference type="SUPFAM" id="SSF57196">
    <property type="entry name" value="EGF/Laminin"/>
    <property type="match status" value="1"/>
</dbReference>
<dbReference type="InterPro" id="IPR011009">
    <property type="entry name" value="Kinase-like_dom_sf"/>
</dbReference>
<keyword evidence="12 15" id="KW-0472">Membrane</keyword>
<dbReference type="PROSITE" id="PS01187">
    <property type="entry name" value="EGF_CA"/>
    <property type="match status" value="1"/>
</dbReference>
<name>A0A4Y7K1P4_PAPSO</name>
<dbReference type="GO" id="GO:0007166">
    <property type="term" value="P:cell surface receptor signaling pathway"/>
    <property type="evidence" value="ECO:0007669"/>
    <property type="project" value="InterPro"/>
</dbReference>
<dbReference type="SUPFAM" id="SSF57184">
    <property type="entry name" value="Growth factor receptor domain"/>
    <property type="match status" value="1"/>
</dbReference>
<keyword evidence="3" id="KW-0245">EGF-like domain</keyword>
<dbReference type="InterPro" id="IPR045274">
    <property type="entry name" value="WAK-like"/>
</dbReference>
<keyword evidence="10 14" id="KW-0067">ATP-binding</keyword>
<feature type="chain" id="PRO_5021258491" description="Protein kinase domain-containing protein" evidence="16">
    <location>
        <begin position="19"/>
        <end position="793"/>
    </location>
</feature>
<evidence type="ECO:0000313" key="18">
    <source>
        <dbReference type="EMBL" id="RZC66171.1"/>
    </source>
</evidence>
<keyword evidence="13" id="KW-1015">Disulfide bond</keyword>
<feature type="signal peptide" evidence="16">
    <location>
        <begin position="1"/>
        <end position="18"/>
    </location>
</feature>
<dbReference type="PANTHER" id="PTHR27005">
    <property type="entry name" value="WALL-ASSOCIATED RECEPTOR KINASE-LIKE 21"/>
    <property type="match status" value="1"/>
</dbReference>
<dbReference type="InterPro" id="IPR017441">
    <property type="entry name" value="Protein_kinase_ATP_BS"/>
</dbReference>
<dbReference type="InterPro" id="IPR018097">
    <property type="entry name" value="EGF_Ca-bd_CS"/>
</dbReference>
<dbReference type="Gramene" id="RZC66171">
    <property type="protein sequence ID" value="RZC66171"/>
    <property type="gene ID" value="C5167_009858"/>
</dbReference>
<dbReference type="Gene3D" id="3.30.200.20">
    <property type="entry name" value="Phosphorylase Kinase, domain 1"/>
    <property type="match status" value="1"/>
</dbReference>
<dbReference type="PANTHER" id="PTHR27005:SF492">
    <property type="entry name" value="LOW QUALITY PROTEIN: WALL-ASSOCIATED RECEPTOR KINASE-LIKE 1"/>
    <property type="match status" value="1"/>
</dbReference>
<dbReference type="FunFam" id="1.10.510.10:FF:000084">
    <property type="entry name" value="Wall-associated receptor kinase 2"/>
    <property type="match status" value="1"/>
</dbReference>
<evidence type="ECO:0000256" key="11">
    <source>
        <dbReference type="ARBA" id="ARBA00022989"/>
    </source>
</evidence>
<organism evidence="18 19">
    <name type="scientific">Papaver somniferum</name>
    <name type="common">Opium poppy</name>
    <dbReference type="NCBI Taxonomy" id="3469"/>
    <lineage>
        <taxon>Eukaryota</taxon>
        <taxon>Viridiplantae</taxon>
        <taxon>Streptophyta</taxon>
        <taxon>Embryophyta</taxon>
        <taxon>Tracheophyta</taxon>
        <taxon>Spermatophyta</taxon>
        <taxon>Magnoliopsida</taxon>
        <taxon>Ranunculales</taxon>
        <taxon>Papaveraceae</taxon>
        <taxon>Papaveroideae</taxon>
        <taxon>Papaver</taxon>
    </lineage>
</organism>